<dbReference type="AlphaFoldDB" id="A0A172TWT4"/>
<accession>A0A172TWT4</accession>
<proteinExistence type="predicted"/>
<evidence type="ECO:0000313" key="1">
    <source>
        <dbReference type="EMBL" id="ANE51549.1"/>
    </source>
</evidence>
<dbReference type="KEGG" id="fla:SY85_14580"/>
<gene>
    <name evidence="1" type="ORF">SY85_14580</name>
</gene>
<evidence type="ECO:0000313" key="2">
    <source>
        <dbReference type="Proteomes" id="UP000077177"/>
    </source>
</evidence>
<name>A0A172TWT4_9BACT</name>
<keyword evidence="2" id="KW-1185">Reference proteome</keyword>
<organism evidence="1 2">
    <name type="scientific">Flavisolibacter tropicus</name>
    <dbReference type="NCBI Taxonomy" id="1492898"/>
    <lineage>
        <taxon>Bacteria</taxon>
        <taxon>Pseudomonadati</taxon>
        <taxon>Bacteroidota</taxon>
        <taxon>Chitinophagia</taxon>
        <taxon>Chitinophagales</taxon>
        <taxon>Chitinophagaceae</taxon>
        <taxon>Flavisolibacter</taxon>
    </lineage>
</organism>
<dbReference type="RefSeq" id="WP_066405648.1">
    <property type="nucleotide sequence ID" value="NZ_CP011390.1"/>
</dbReference>
<reference evidence="2" key="1">
    <citation type="submission" date="2015-01" db="EMBL/GenBank/DDBJ databases">
        <title>Flavisolibacter sp./LCS9/ whole genome sequencing.</title>
        <authorList>
            <person name="Kim M.K."/>
            <person name="Srinivasan S."/>
            <person name="Lee J.-J."/>
        </authorList>
    </citation>
    <scope>NUCLEOTIDE SEQUENCE [LARGE SCALE GENOMIC DNA]</scope>
    <source>
        <strain evidence="2">LCS9</strain>
    </source>
</reference>
<reference evidence="1 2" key="2">
    <citation type="journal article" date="2016" name="Int. J. Syst. Evol. Microbiol.">
        <title>Flavisolibacter tropicus sp. nov., isolated from tropical soil.</title>
        <authorList>
            <person name="Lee J.J."/>
            <person name="Kang M.S."/>
            <person name="Kim G.S."/>
            <person name="Lee C.S."/>
            <person name="Lim S."/>
            <person name="Lee J."/>
            <person name="Roh S.H."/>
            <person name="Kang H."/>
            <person name="Ha J.M."/>
            <person name="Bae S."/>
            <person name="Jung H.Y."/>
            <person name="Kim M.K."/>
        </authorList>
    </citation>
    <scope>NUCLEOTIDE SEQUENCE [LARGE SCALE GENOMIC DNA]</scope>
    <source>
        <strain evidence="1 2">LCS9</strain>
    </source>
</reference>
<dbReference type="STRING" id="1492898.SY85_14580"/>
<dbReference type="Proteomes" id="UP000077177">
    <property type="component" value="Chromosome"/>
</dbReference>
<sequence length="121" mass="13458">MHTQIWDKYLPVIKILLKKSANCAQTLNLNIQDFERAGLARKTGNKFHLHFQNGRADNAINASPLAKDFASTLLGDDTVKSLFMGGEYELSLNNKYQLGIKCLHKAEAEEKEPATADQGPN</sequence>
<protein>
    <submittedName>
        <fullName evidence="1">Uncharacterized protein</fullName>
    </submittedName>
</protein>
<dbReference type="EMBL" id="CP011390">
    <property type="protein sequence ID" value="ANE51549.1"/>
    <property type="molecule type" value="Genomic_DNA"/>
</dbReference>
<dbReference type="OrthoDB" id="668586at2"/>